<dbReference type="VEuPathDB" id="TriTrypDB:LdCL_360020800"/>
<dbReference type="OrthoDB" id="10251809at2759"/>
<dbReference type="FunFam" id="2.120.10.80:FF:000182">
    <property type="entry name" value="Kelch_motif/Galactose_oxidase_-_central_domain_containing_protein_-_putative"/>
    <property type="match status" value="1"/>
</dbReference>
<dbReference type="AlphaFoldDB" id="A0A3Q8IH28"/>
<dbReference type="Proteomes" id="UP000274082">
    <property type="component" value="Chromosome 36"/>
</dbReference>
<gene>
    <name evidence="4" type="ORF">LdCL_360020800</name>
</gene>
<feature type="compositionally biased region" description="Basic and acidic residues" evidence="3">
    <location>
        <begin position="52"/>
        <end position="61"/>
    </location>
</feature>
<evidence type="ECO:0000313" key="5">
    <source>
        <dbReference type="Proteomes" id="UP000274082"/>
    </source>
</evidence>
<keyword evidence="2" id="KW-0677">Repeat</keyword>
<keyword evidence="1" id="KW-0880">Kelch repeat</keyword>
<feature type="compositionally biased region" description="Low complexity" evidence="3">
    <location>
        <begin position="1"/>
        <end position="24"/>
    </location>
</feature>
<dbReference type="VEuPathDB" id="TriTrypDB:LdBPK_361530.1"/>
<evidence type="ECO:0000256" key="3">
    <source>
        <dbReference type="SAM" id="MobiDB-lite"/>
    </source>
</evidence>
<name>A0A3Q8IH28_LEIDO</name>
<evidence type="ECO:0000256" key="1">
    <source>
        <dbReference type="ARBA" id="ARBA00022441"/>
    </source>
</evidence>
<evidence type="ECO:0000313" key="4">
    <source>
        <dbReference type="EMBL" id="AYU83498.1"/>
    </source>
</evidence>
<dbReference type="PANTHER" id="PTHR46093:SF18">
    <property type="entry name" value="FIBRONECTIN TYPE-III DOMAIN-CONTAINING PROTEIN"/>
    <property type="match status" value="1"/>
</dbReference>
<feature type="compositionally biased region" description="Polar residues" evidence="3">
    <location>
        <begin position="468"/>
        <end position="490"/>
    </location>
</feature>
<keyword evidence="5" id="KW-1185">Reference proteome</keyword>
<dbReference type="EMBL" id="CP029535">
    <property type="protein sequence ID" value="AYU83498.1"/>
    <property type="molecule type" value="Genomic_DNA"/>
</dbReference>
<accession>A0A3Q8IH28</accession>
<feature type="region of interest" description="Disordered" evidence="3">
    <location>
        <begin position="1"/>
        <end position="37"/>
    </location>
</feature>
<dbReference type="PANTHER" id="PTHR46093">
    <property type="entry name" value="ACYL-COA-BINDING DOMAIN-CONTAINING PROTEIN 5"/>
    <property type="match status" value="1"/>
</dbReference>
<organism evidence="4 5">
    <name type="scientific">Leishmania donovani</name>
    <dbReference type="NCBI Taxonomy" id="5661"/>
    <lineage>
        <taxon>Eukaryota</taxon>
        <taxon>Discoba</taxon>
        <taxon>Euglenozoa</taxon>
        <taxon>Kinetoplastea</taxon>
        <taxon>Metakinetoplastina</taxon>
        <taxon>Trypanosomatida</taxon>
        <taxon>Trypanosomatidae</taxon>
        <taxon>Leishmaniinae</taxon>
        <taxon>Leishmania</taxon>
    </lineage>
</organism>
<dbReference type="InterPro" id="IPR015915">
    <property type="entry name" value="Kelch-typ_b-propeller"/>
</dbReference>
<feature type="region of interest" description="Disordered" evidence="3">
    <location>
        <begin position="52"/>
        <end position="81"/>
    </location>
</feature>
<dbReference type="SUPFAM" id="SSF117281">
    <property type="entry name" value="Kelch motif"/>
    <property type="match status" value="1"/>
</dbReference>
<evidence type="ECO:0000256" key="2">
    <source>
        <dbReference type="ARBA" id="ARBA00022737"/>
    </source>
</evidence>
<dbReference type="Pfam" id="PF24681">
    <property type="entry name" value="Kelch_KLHDC2_KLHL20_DRC7"/>
    <property type="match status" value="1"/>
</dbReference>
<sequence>MSTSLRPSAPLAALPSSNLAASTPHPRNGNATASPALTMLPTLSLDNALKRTTDDQGRQRDGAGAPDNNTSSAHRRSLIGVRGSVLPEKKGGLPKTGHIGVCYHQNVYVFGGVNSKGQFSNHVFCYEKRTLQWREIRGVGVVPRGRANHAAVLIGNKIYIHGGHRHLEVFDDFFAYEIETGRWEKIGCERSQGPGPIFLHSMVYIPPLDSLLVLGGIHQREQNNCLGHLFDVRNRVWTGVPPPSSVDAQHLQMVTAAYHAPSAVVVVLGLMDADVMQEGAVTTPHVHVFQPATFVWRRVDTSTAPMSPLPFRMEAMWESLLHFLIPGGGGVYDPLLENWMFPLPSTETDSVGDDGAVDQSPSTPGFGLPPLPLNKYGFLVLDLRSMSWSLVPCNLSRKLVAELNAVNRVTREKMERLVLRNNAAAAAIALSGNSSQSKSAVQQPADSGALLGISSASLTHGPSGVASRHSSVFRHQSSQWPRNESSSTNVPWPRATGSRAAMASGSNDGKMAALLSSSRYRRLFFFDDAPEFMRKYTLVVVRDEPTKSGKLRPLQYVVLHGGLTEPMDYAMLMFAPILTRPHSNAATPTGRAGLMARSNSLCGRAAASVGSRRGSAYTQSRSEEDGGYGDDSFDDVTSLLSSGTLIAAYSTQSNHRRTAPHTPLRDAEALAHLRGGRYSDDDEYDTNVHERMDNGGAAHKSFLLPTLQSGRTRRNYYRFALQFTPGNSIQKESLLPYANIPVAVLQTPKDVQKWSRNYYTDQRRWLSERIKEAMIEDRKLRRLRQLNKAQVATASGAQGNAAWAGSAGRDDSSNSESEFMDGLYLAETFIGDPRTHGGAKVSSLLAYEDQLALDAADAALTQAGAPKRRLRDFFEQHGLDAFEEADIQQQHERMQLRTALAGRGAKHDRRRKDARLKERAVVAEGANAKAAKRSETSPLVKKSSVSDGSMPLASEVQMTDSGFERLRMKGWQDVGRERMAAAVLHGSFINGLAGGTTGSELDFRKLAAYALLRRAIARLRADGNPYEMRRRRAQLRWRYLRTLVCTGEAAYLLYLASQADFKMRGIMVTGTQGLMLAPELHFLSPLQAYRVPCKPVPYNVAAASAPAPASSSRFAQVTASGMVVYHSLK</sequence>
<dbReference type="VEuPathDB" id="TriTrypDB:LDHU3_36.1960"/>
<dbReference type="Gene3D" id="2.120.10.80">
    <property type="entry name" value="Kelch-type beta propeller"/>
    <property type="match status" value="1"/>
</dbReference>
<feature type="region of interest" description="Disordered" evidence="3">
    <location>
        <begin position="462"/>
        <end position="506"/>
    </location>
</feature>
<proteinExistence type="predicted"/>
<protein>
    <submittedName>
        <fullName evidence="4">Kelch motif/Galactose oxidase, central domain containing protein, putative</fullName>
    </submittedName>
</protein>
<feature type="region of interest" description="Disordered" evidence="3">
    <location>
        <begin position="925"/>
        <end position="947"/>
    </location>
</feature>
<reference evidence="4 5" key="1">
    <citation type="journal article" date="2018" name="Sci. Rep.">
        <title>A complete Leishmania donovani reference genome identifies novel genetic variations associated with virulence.</title>
        <authorList>
            <person name="Lypaczewski P."/>
            <person name="Hoshizaki J."/>
            <person name="Zhang W.-W."/>
            <person name="McCall L.-I."/>
            <person name="Torcivia-Rodriguez J."/>
            <person name="Simonyan V."/>
            <person name="Kaur A."/>
            <person name="Dewar K."/>
            <person name="Matlashewski G."/>
        </authorList>
    </citation>
    <scope>NUCLEOTIDE SEQUENCE [LARGE SCALE GENOMIC DNA]</scope>
    <source>
        <strain evidence="4 5">LdCL</strain>
    </source>
</reference>